<reference evidence="2" key="2">
    <citation type="journal article" date="2021" name="PeerJ">
        <title>Extensive microbial diversity within the chicken gut microbiome revealed by metagenomics and culture.</title>
        <authorList>
            <person name="Gilroy R."/>
            <person name="Ravi A."/>
            <person name="Getino M."/>
            <person name="Pursley I."/>
            <person name="Horton D.L."/>
            <person name="Alikhan N.F."/>
            <person name="Baker D."/>
            <person name="Gharbi K."/>
            <person name="Hall N."/>
            <person name="Watson M."/>
            <person name="Adriaenssens E.M."/>
            <person name="Foster-Nyarko E."/>
            <person name="Jarju S."/>
            <person name="Secka A."/>
            <person name="Antonio M."/>
            <person name="Oren A."/>
            <person name="Chaudhuri R.R."/>
            <person name="La Ragione R."/>
            <person name="Hildebrand F."/>
            <person name="Pallen M.J."/>
        </authorList>
    </citation>
    <scope>NUCLEOTIDE SEQUENCE</scope>
    <source>
        <strain evidence="2">CHK195-11698</strain>
    </source>
</reference>
<proteinExistence type="predicted"/>
<name>A0A9D1HNV5_9FIRM</name>
<dbReference type="GO" id="GO:0016747">
    <property type="term" value="F:acyltransferase activity, transferring groups other than amino-acyl groups"/>
    <property type="evidence" value="ECO:0007669"/>
    <property type="project" value="InterPro"/>
</dbReference>
<dbReference type="CDD" id="cd04301">
    <property type="entry name" value="NAT_SF"/>
    <property type="match status" value="1"/>
</dbReference>
<dbReference type="Pfam" id="PF00583">
    <property type="entry name" value="Acetyltransf_1"/>
    <property type="match status" value="1"/>
</dbReference>
<dbReference type="InterPro" id="IPR000182">
    <property type="entry name" value="GNAT_dom"/>
</dbReference>
<comment type="caution">
    <text evidence="2">The sequence shown here is derived from an EMBL/GenBank/DDBJ whole genome shotgun (WGS) entry which is preliminary data.</text>
</comment>
<dbReference type="Gene3D" id="3.40.630.30">
    <property type="match status" value="1"/>
</dbReference>
<dbReference type="SUPFAM" id="SSF55729">
    <property type="entry name" value="Acyl-CoA N-acyltransferases (Nat)"/>
    <property type="match status" value="1"/>
</dbReference>
<reference evidence="2" key="1">
    <citation type="submission" date="2020-10" db="EMBL/GenBank/DDBJ databases">
        <authorList>
            <person name="Gilroy R."/>
        </authorList>
    </citation>
    <scope>NUCLEOTIDE SEQUENCE</scope>
    <source>
        <strain evidence="2">CHK195-11698</strain>
    </source>
</reference>
<dbReference type="AlphaFoldDB" id="A0A9D1HNV5"/>
<dbReference type="EMBL" id="DVMJ01000012">
    <property type="protein sequence ID" value="HIU12799.1"/>
    <property type="molecule type" value="Genomic_DNA"/>
</dbReference>
<sequence length="174" mass="20790">MALLELQASRDVRAISQFLHKCFPENELRSQKDLERLLNQPTFHTWCYIENDQIQAVLCGFVFEEYVFFEFLAVDEALRGQGMGRNILMQVIEELAKPVILEVEPMHDTNSQRRIRFYERLGFHLCDTPYRMPKLDETHGDLELKLMSYPDPLTPEQFQQRVQHIYRYVYEKTI</sequence>
<evidence type="ECO:0000313" key="3">
    <source>
        <dbReference type="Proteomes" id="UP000824175"/>
    </source>
</evidence>
<organism evidence="2 3">
    <name type="scientific">Candidatus Fimiplasma intestinipullorum</name>
    <dbReference type="NCBI Taxonomy" id="2840825"/>
    <lineage>
        <taxon>Bacteria</taxon>
        <taxon>Bacillati</taxon>
        <taxon>Bacillota</taxon>
        <taxon>Clostridia</taxon>
        <taxon>Eubacteriales</taxon>
        <taxon>Candidatus Fimiplasma</taxon>
    </lineage>
</organism>
<dbReference type="PROSITE" id="PS51186">
    <property type="entry name" value="GNAT"/>
    <property type="match status" value="1"/>
</dbReference>
<accession>A0A9D1HNV5</accession>
<feature type="domain" description="N-acetyltransferase" evidence="1">
    <location>
        <begin position="1"/>
        <end position="152"/>
    </location>
</feature>
<gene>
    <name evidence="2" type="ORF">IAD15_01840</name>
</gene>
<protein>
    <submittedName>
        <fullName evidence="2">GNAT family N-acetyltransferase</fullName>
    </submittedName>
</protein>
<dbReference type="InterPro" id="IPR016181">
    <property type="entry name" value="Acyl_CoA_acyltransferase"/>
</dbReference>
<dbReference type="Proteomes" id="UP000824175">
    <property type="component" value="Unassembled WGS sequence"/>
</dbReference>
<evidence type="ECO:0000259" key="1">
    <source>
        <dbReference type="PROSITE" id="PS51186"/>
    </source>
</evidence>
<evidence type="ECO:0000313" key="2">
    <source>
        <dbReference type="EMBL" id="HIU12799.1"/>
    </source>
</evidence>